<dbReference type="Proteomes" id="UP001170310">
    <property type="component" value="Unassembled WGS sequence"/>
</dbReference>
<evidence type="ECO:0000313" key="1">
    <source>
        <dbReference type="EMBL" id="MDO6575603.1"/>
    </source>
</evidence>
<reference evidence="1" key="1">
    <citation type="submission" date="2023-07" db="EMBL/GenBank/DDBJ databases">
        <title>Genome content predicts the carbon catabolic preferences of heterotrophic bacteria.</title>
        <authorList>
            <person name="Gralka M."/>
        </authorList>
    </citation>
    <scope>NUCLEOTIDE SEQUENCE</scope>
    <source>
        <strain evidence="1">E2R20</strain>
    </source>
</reference>
<comment type="caution">
    <text evidence="1">The sequence shown here is derived from an EMBL/GenBank/DDBJ whole genome shotgun (WGS) entry which is preliminary data.</text>
</comment>
<organism evidence="1 2">
    <name type="scientific">Staphylococcus pasteuri_A</name>
    <dbReference type="NCBI Taxonomy" id="3062664"/>
    <lineage>
        <taxon>Bacteria</taxon>
        <taxon>Bacillati</taxon>
        <taxon>Bacillota</taxon>
        <taxon>Bacilli</taxon>
        <taxon>Bacillales</taxon>
        <taxon>Staphylococcaceae</taxon>
        <taxon>Staphylococcus</taxon>
    </lineage>
</organism>
<proteinExistence type="predicted"/>
<accession>A0AAW7YZG9</accession>
<sequence>SVYATILEKWFCVPQATLQTILFKNFQSLNIVSDAACKTTGIDDPNQTAGEELITTYPNPFTQTTTIKYKTKGAHTLIQ</sequence>
<dbReference type="AlphaFoldDB" id="A0AAW7YZG9"/>
<feature type="non-terminal residue" evidence="1">
    <location>
        <position position="79"/>
    </location>
</feature>
<keyword evidence="2" id="KW-1185">Reference proteome</keyword>
<name>A0AAW7YZG9_9STAP</name>
<feature type="non-terminal residue" evidence="1">
    <location>
        <position position="1"/>
    </location>
</feature>
<gene>
    <name evidence="1" type="ORF">Q4528_15945</name>
</gene>
<dbReference type="EMBL" id="JAUOQO010000949">
    <property type="protein sequence ID" value="MDO6575603.1"/>
    <property type="molecule type" value="Genomic_DNA"/>
</dbReference>
<evidence type="ECO:0000313" key="2">
    <source>
        <dbReference type="Proteomes" id="UP001170310"/>
    </source>
</evidence>
<dbReference type="RefSeq" id="WP_303522743.1">
    <property type="nucleotide sequence ID" value="NZ_JAUOQO010000949.1"/>
</dbReference>
<protein>
    <submittedName>
        <fullName evidence="1">Uncharacterized protein</fullName>
    </submittedName>
</protein>